<evidence type="ECO:0000259" key="20">
    <source>
        <dbReference type="PROSITE" id="PS51383"/>
    </source>
</evidence>
<dbReference type="SUPFAM" id="SSF53613">
    <property type="entry name" value="Ribokinase-like"/>
    <property type="match status" value="1"/>
</dbReference>
<evidence type="ECO:0000256" key="7">
    <source>
        <dbReference type="ARBA" id="ARBA00022840"/>
    </source>
</evidence>
<dbReference type="HAMAP" id="MF_01966">
    <property type="entry name" value="NADHX_epimerase"/>
    <property type="match status" value="1"/>
</dbReference>
<dbReference type="EC" id="4.2.1.136" evidence="19"/>
<keyword evidence="6 17" id="KW-0547">Nucleotide-binding</keyword>
<feature type="binding site" evidence="18">
    <location>
        <position position="158"/>
    </location>
    <ligand>
        <name>K(+)</name>
        <dbReference type="ChEBI" id="CHEBI:29103"/>
    </ligand>
</feature>
<evidence type="ECO:0000256" key="9">
    <source>
        <dbReference type="ARBA" id="ARBA00022958"/>
    </source>
</evidence>
<dbReference type="HAMAP" id="MF_01965">
    <property type="entry name" value="NADHX_dehydratase"/>
    <property type="match status" value="1"/>
</dbReference>
<evidence type="ECO:0000256" key="5">
    <source>
        <dbReference type="ARBA" id="ARBA00022723"/>
    </source>
</evidence>
<feature type="binding site" evidence="18">
    <location>
        <position position="137"/>
    </location>
    <ligand>
        <name>(6S)-NADPHX</name>
        <dbReference type="ChEBI" id="CHEBI:64076"/>
    </ligand>
</feature>
<keyword evidence="5 18" id="KW-0479">Metal-binding</keyword>
<comment type="subunit">
    <text evidence="17">Homotetramer.</text>
</comment>
<comment type="catalytic activity">
    <reaction evidence="16 17 19">
        <text>(6S)-NADPHX + ADP = AMP + phosphate + NADPH + H(+)</text>
        <dbReference type="Rhea" id="RHEA:32235"/>
        <dbReference type="ChEBI" id="CHEBI:15378"/>
        <dbReference type="ChEBI" id="CHEBI:43474"/>
        <dbReference type="ChEBI" id="CHEBI:57783"/>
        <dbReference type="ChEBI" id="CHEBI:64076"/>
        <dbReference type="ChEBI" id="CHEBI:456215"/>
        <dbReference type="ChEBI" id="CHEBI:456216"/>
        <dbReference type="EC" id="4.2.1.136"/>
    </reaction>
</comment>
<keyword evidence="23" id="KW-1185">Reference proteome</keyword>
<organism evidence="22 23">
    <name type="scientific">Massilia phyllostachyos</name>
    <dbReference type="NCBI Taxonomy" id="2898585"/>
    <lineage>
        <taxon>Bacteria</taxon>
        <taxon>Pseudomonadati</taxon>
        <taxon>Pseudomonadota</taxon>
        <taxon>Betaproteobacteria</taxon>
        <taxon>Burkholderiales</taxon>
        <taxon>Oxalobacteraceae</taxon>
        <taxon>Telluria group</taxon>
        <taxon>Massilia</taxon>
    </lineage>
</organism>
<dbReference type="Proteomes" id="UP001179361">
    <property type="component" value="Unassembled WGS sequence"/>
</dbReference>
<evidence type="ECO:0000256" key="13">
    <source>
        <dbReference type="ARBA" id="ARBA00023268"/>
    </source>
</evidence>
<evidence type="ECO:0000256" key="2">
    <source>
        <dbReference type="ARBA" id="ARBA00000909"/>
    </source>
</evidence>
<comment type="function">
    <text evidence="14 19">Bifunctional enzyme that catalyzes the epimerization of the S- and R-forms of NAD(P)HX and the dehydration of the S-form of NAD(P)HX at the expense of ADP, which is converted to AMP. This allows the repair of both epimers of NAD(P)HX, a damaged form of NAD(P)H that is a result of enzymatic or heat-dependent hydration.</text>
</comment>
<evidence type="ECO:0000256" key="6">
    <source>
        <dbReference type="ARBA" id="ARBA00022741"/>
    </source>
</evidence>
<dbReference type="Gene3D" id="3.40.50.10260">
    <property type="entry name" value="YjeF N-terminal domain"/>
    <property type="match status" value="1"/>
</dbReference>
<dbReference type="SUPFAM" id="SSF64153">
    <property type="entry name" value="YjeF N-terminal domain-like"/>
    <property type="match status" value="1"/>
</dbReference>
<feature type="binding site" evidence="18">
    <location>
        <begin position="59"/>
        <end position="63"/>
    </location>
    <ligand>
        <name>(6S)-NADPHX</name>
        <dbReference type="ChEBI" id="CHEBI:64076"/>
    </ligand>
</feature>
<comment type="catalytic activity">
    <reaction evidence="1 18 19">
        <text>(6R)-NADHX = (6S)-NADHX</text>
        <dbReference type="Rhea" id="RHEA:32215"/>
        <dbReference type="ChEBI" id="CHEBI:64074"/>
        <dbReference type="ChEBI" id="CHEBI:64075"/>
        <dbReference type="EC" id="5.1.99.6"/>
    </reaction>
</comment>
<feature type="binding site" evidence="18">
    <location>
        <position position="122"/>
    </location>
    <ligand>
        <name>K(+)</name>
        <dbReference type="ChEBI" id="CHEBI:29103"/>
    </ligand>
</feature>
<evidence type="ECO:0000256" key="10">
    <source>
        <dbReference type="ARBA" id="ARBA00023027"/>
    </source>
</evidence>
<dbReference type="PIRSF" id="PIRSF017184">
    <property type="entry name" value="Nnr"/>
    <property type="match status" value="1"/>
</dbReference>
<evidence type="ECO:0000256" key="15">
    <source>
        <dbReference type="ARBA" id="ARBA00048238"/>
    </source>
</evidence>
<proteinExistence type="inferred from homology"/>
<dbReference type="Gene3D" id="3.40.1190.20">
    <property type="match status" value="1"/>
</dbReference>
<dbReference type="EMBL" id="JAJNOC010000002">
    <property type="protein sequence ID" value="MCD2516651.1"/>
    <property type="molecule type" value="Genomic_DNA"/>
</dbReference>
<evidence type="ECO:0000256" key="4">
    <source>
        <dbReference type="ARBA" id="ARBA00009524"/>
    </source>
</evidence>
<feature type="binding site" evidence="17">
    <location>
        <position position="365"/>
    </location>
    <ligand>
        <name>(6S)-NADPHX</name>
        <dbReference type="ChEBI" id="CHEBI:64076"/>
    </ligand>
</feature>
<dbReference type="CDD" id="cd01171">
    <property type="entry name" value="YXKO-related"/>
    <property type="match status" value="1"/>
</dbReference>
<dbReference type="NCBIfam" id="TIGR00197">
    <property type="entry name" value="yjeF_nterm"/>
    <property type="match status" value="1"/>
</dbReference>
<feature type="binding site" evidence="17">
    <location>
        <position position="431"/>
    </location>
    <ligand>
        <name>AMP</name>
        <dbReference type="ChEBI" id="CHEBI:456215"/>
    </ligand>
</feature>
<evidence type="ECO:0000256" key="12">
    <source>
        <dbReference type="ARBA" id="ARBA00023239"/>
    </source>
</evidence>
<dbReference type="InterPro" id="IPR004443">
    <property type="entry name" value="YjeF_N_dom"/>
</dbReference>
<comment type="similarity">
    <text evidence="4 19">In the C-terminal section; belongs to the NnrD/CARKD family.</text>
</comment>
<dbReference type="NCBIfam" id="TIGR00196">
    <property type="entry name" value="yjeF_cterm"/>
    <property type="match status" value="1"/>
</dbReference>
<comment type="similarity">
    <text evidence="18">Belongs to the NnrE/AIBP family.</text>
</comment>
<feature type="binding site" evidence="17">
    <location>
        <position position="312"/>
    </location>
    <ligand>
        <name>(6S)-NADPHX</name>
        <dbReference type="ChEBI" id="CHEBI:64076"/>
    </ligand>
</feature>
<dbReference type="PROSITE" id="PS51383">
    <property type="entry name" value="YJEF_C_3"/>
    <property type="match status" value="1"/>
</dbReference>
<dbReference type="InterPro" id="IPR000631">
    <property type="entry name" value="CARKD"/>
</dbReference>
<evidence type="ECO:0000256" key="1">
    <source>
        <dbReference type="ARBA" id="ARBA00000013"/>
    </source>
</evidence>
<comment type="caution">
    <text evidence="22">The sequence shown here is derived from an EMBL/GenBank/DDBJ whole genome shotgun (WGS) entry which is preliminary data.</text>
</comment>
<feature type="binding site" evidence="18">
    <location>
        <begin position="126"/>
        <end position="132"/>
    </location>
    <ligand>
        <name>(6S)-NADPHX</name>
        <dbReference type="ChEBI" id="CHEBI:64076"/>
    </ligand>
</feature>
<evidence type="ECO:0000256" key="18">
    <source>
        <dbReference type="HAMAP-Rule" id="MF_01966"/>
    </source>
</evidence>
<feature type="binding site" evidence="17">
    <location>
        <begin position="402"/>
        <end position="406"/>
    </location>
    <ligand>
        <name>AMP</name>
        <dbReference type="ChEBI" id="CHEBI:456215"/>
    </ligand>
</feature>
<evidence type="ECO:0000256" key="11">
    <source>
        <dbReference type="ARBA" id="ARBA00023235"/>
    </source>
</evidence>
<feature type="domain" description="YjeF C-terminal" evidence="20">
    <location>
        <begin position="223"/>
        <end position="492"/>
    </location>
</feature>
<comment type="similarity">
    <text evidence="17">Belongs to the NnrD/CARKD family.</text>
</comment>
<dbReference type="InterPro" id="IPR030677">
    <property type="entry name" value="Nnr"/>
</dbReference>
<comment type="similarity">
    <text evidence="3 19">In the N-terminal section; belongs to the NnrE/AIBP family.</text>
</comment>
<evidence type="ECO:0000256" key="19">
    <source>
        <dbReference type="PIRNR" id="PIRNR017184"/>
    </source>
</evidence>
<evidence type="ECO:0000256" key="14">
    <source>
        <dbReference type="ARBA" id="ARBA00025153"/>
    </source>
</evidence>
<protein>
    <recommendedName>
        <fullName evidence="19">Bifunctional NAD(P)H-hydrate repair enzyme</fullName>
    </recommendedName>
    <alternativeName>
        <fullName evidence="19">Nicotinamide nucleotide repair protein</fullName>
    </alternativeName>
    <domain>
        <recommendedName>
            <fullName evidence="19">ADP-dependent (S)-NAD(P)H-hydrate dehydratase</fullName>
            <ecNumber evidence="19">4.2.1.136</ecNumber>
        </recommendedName>
        <alternativeName>
            <fullName evidence="19">ADP-dependent NAD(P)HX dehydratase</fullName>
        </alternativeName>
    </domain>
    <domain>
        <recommendedName>
            <fullName evidence="19">NAD(P)H-hydrate epimerase</fullName>
            <ecNumber evidence="19">5.1.99.6</ecNumber>
        </recommendedName>
    </domain>
</protein>
<evidence type="ECO:0000256" key="8">
    <source>
        <dbReference type="ARBA" id="ARBA00022857"/>
    </source>
</evidence>
<comment type="function">
    <text evidence="18">Catalyzes the epimerization of the S- and R-forms of NAD(P)HX, a damaged form of NAD(P)H that is a result of enzymatic or heat-dependent hydration. This is a prerequisite for the S-specific NAD(P)H-hydrate dehydratase to allow the repair of both epimers of NAD(P)HX.</text>
</comment>
<name>A0ABS8Q4H4_9BURK</name>
<sequence length="505" mass="51473">MDNHLYTVAQLRAIETAAYTGLPAGTLMRRAGEAAARYALELLGDRRDKPVLVLAGPGNNGGDALEAAARLADAGVDATVLFQPGQREISEEAQSAHERARAGTVGFIDMLPPDGDWGLVVDGLFGIGLARPIEGDYREMVDAVNAMRCPVLALDVPSGLDADTGAVVGPGGVAVRASHTITFLGDKPGLHTLDGRDHAGQVRVEMLGVDPAQLPAPVARRGGAELFGHLLAARRHNSHKGSYGDVAIVGGAHGMLGAPLLAARGALHAGAGRVFVAMLDAGPGYDSVQPELMLRQADGFDFTGRTLVIGPGMGDSATAMRLLARALDGDSPLLIDADAINLIGASPDLLARLAGRAAPSVLTPHPLEGARLLGMTTSVIQADRLEAAREMALRTRATVILKGSGSIVARPDGEMVINPTGNAGLATAGSGDVLAGICGALLAQGWPAWEAALGAAWIHGAAADLLVAHGIGPIGMTAGELPAAARAVLNLLVAEVSTPSGPPRS</sequence>
<evidence type="ECO:0000259" key="21">
    <source>
        <dbReference type="PROSITE" id="PS51385"/>
    </source>
</evidence>
<comment type="catalytic activity">
    <reaction evidence="2 18 19">
        <text>(6R)-NADPHX = (6S)-NADPHX</text>
        <dbReference type="Rhea" id="RHEA:32227"/>
        <dbReference type="ChEBI" id="CHEBI:64076"/>
        <dbReference type="ChEBI" id="CHEBI:64077"/>
        <dbReference type="EC" id="5.1.99.6"/>
    </reaction>
</comment>
<evidence type="ECO:0000256" key="17">
    <source>
        <dbReference type="HAMAP-Rule" id="MF_01965"/>
    </source>
</evidence>
<dbReference type="EC" id="5.1.99.6" evidence="19"/>
<comment type="cofactor">
    <cofactor evidence="17">
        <name>Mg(2+)</name>
        <dbReference type="ChEBI" id="CHEBI:18420"/>
    </cofactor>
</comment>
<reference evidence="22" key="1">
    <citation type="submission" date="2021-11" db="EMBL/GenBank/DDBJ databases">
        <title>The complete genome of Massilia sp sp. G4R7.</title>
        <authorList>
            <person name="Liu L."/>
            <person name="Yue J."/>
            <person name="Yuan J."/>
            <person name="Yang F."/>
            <person name="Li L."/>
        </authorList>
    </citation>
    <scope>NUCLEOTIDE SEQUENCE</scope>
    <source>
        <strain evidence="22">G4R7</strain>
    </source>
</reference>
<dbReference type="InterPro" id="IPR029056">
    <property type="entry name" value="Ribokinase-like"/>
</dbReference>
<gene>
    <name evidence="17" type="primary">nnrD</name>
    <name evidence="18" type="synonym">nnrE</name>
    <name evidence="22" type="ORF">LQ564_10070</name>
</gene>
<accession>A0ABS8Q4H4</accession>
<keyword evidence="10 17" id="KW-0520">NAD</keyword>
<dbReference type="Pfam" id="PF03853">
    <property type="entry name" value="YjeF_N"/>
    <property type="match status" value="1"/>
</dbReference>
<keyword evidence="9 18" id="KW-0630">Potassium</keyword>
<keyword evidence="8 17" id="KW-0521">NADP</keyword>
<dbReference type="PROSITE" id="PS51385">
    <property type="entry name" value="YJEF_N"/>
    <property type="match status" value="1"/>
</dbReference>
<comment type="function">
    <text evidence="17">Catalyzes the dehydration of the S-form of NAD(P)HX at the expense of ADP, which is converted to AMP. Together with NAD(P)HX epimerase, which catalyzes the epimerization of the S- and R-forms, the enzyme allows the repair of both epimers of NAD(P)HX, a damaged form of NAD(P)H that is a result of enzymatic or heat-dependent hydration.</text>
</comment>
<comment type="cofactor">
    <cofactor evidence="18 19">
        <name>K(+)</name>
        <dbReference type="ChEBI" id="CHEBI:29103"/>
    </cofactor>
    <text evidence="18 19">Binds 1 potassium ion per subunit.</text>
</comment>
<evidence type="ECO:0000313" key="23">
    <source>
        <dbReference type="Proteomes" id="UP001179361"/>
    </source>
</evidence>
<evidence type="ECO:0000256" key="3">
    <source>
        <dbReference type="ARBA" id="ARBA00006001"/>
    </source>
</evidence>
<keyword evidence="12 17" id="KW-0456">Lyase</keyword>
<feature type="domain" description="YjeF N-terminal" evidence="21">
    <location>
        <begin position="11"/>
        <end position="215"/>
    </location>
</feature>
<feature type="binding site" evidence="18">
    <location>
        <position position="60"/>
    </location>
    <ligand>
        <name>K(+)</name>
        <dbReference type="ChEBI" id="CHEBI:29103"/>
    </ligand>
</feature>
<feature type="binding site" evidence="17">
    <location>
        <position position="258"/>
    </location>
    <ligand>
        <name>(6S)-NADPHX</name>
        <dbReference type="ChEBI" id="CHEBI:64076"/>
    </ligand>
</feature>
<keyword evidence="7 17" id="KW-0067">ATP-binding</keyword>
<comment type="catalytic activity">
    <reaction evidence="15 17 19">
        <text>(6S)-NADHX + ADP = AMP + phosphate + NADH + H(+)</text>
        <dbReference type="Rhea" id="RHEA:32223"/>
        <dbReference type="ChEBI" id="CHEBI:15378"/>
        <dbReference type="ChEBI" id="CHEBI:43474"/>
        <dbReference type="ChEBI" id="CHEBI:57945"/>
        <dbReference type="ChEBI" id="CHEBI:64074"/>
        <dbReference type="ChEBI" id="CHEBI:456215"/>
        <dbReference type="ChEBI" id="CHEBI:456216"/>
        <dbReference type="EC" id="4.2.1.136"/>
    </reaction>
</comment>
<keyword evidence="11 18" id="KW-0413">Isomerase</keyword>
<evidence type="ECO:0000313" key="22">
    <source>
        <dbReference type="EMBL" id="MCD2516651.1"/>
    </source>
</evidence>
<feature type="binding site" evidence="17">
    <location>
        <position position="432"/>
    </location>
    <ligand>
        <name>(6S)-NADPHX</name>
        <dbReference type="ChEBI" id="CHEBI:64076"/>
    </ligand>
</feature>
<feature type="binding site" evidence="18">
    <location>
        <position position="155"/>
    </location>
    <ligand>
        <name>(6S)-NADPHX</name>
        <dbReference type="ChEBI" id="CHEBI:64076"/>
    </ligand>
</feature>
<evidence type="ECO:0000256" key="16">
    <source>
        <dbReference type="ARBA" id="ARBA00049209"/>
    </source>
</evidence>
<dbReference type="Pfam" id="PF01256">
    <property type="entry name" value="Carb_kinase"/>
    <property type="match status" value="1"/>
</dbReference>
<keyword evidence="13" id="KW-0511">Multifunctional enzyme</keyword>
<dbReference type="PANTHER" id="PTHR12592:SF0">
    <property type="entry name" value="ATP-DEPENDENT (S)-NAD(P)H-HYDRATE DEHYDRATASE"/>
    <property type="match status" value="1"/>
</dbReference>
<dbReference type="RefSeq" id="WP_231057957.1">
    <property type="nucleotide sequence ID" value="NZ_JAJNOC010000002.1"/>
</dbReference>
<dbReference type="InterPro" id="IPR036652">
    <property type="entry name" value="YjeF_N_dom_sf"/>
</dbReference>
<dbReference type="PANTHER" id="PTHR12592">
    <property type="entry name" value="ATP-DEPENDENT (S)-NAD(P)H-HYDRATE DEHYDRATASE FAMILY MEMBER"/>
    <property type="match status" value="1"/>
</dbReference>